<protein>
    <recommendedName>
        <fullName evidence="3">CBS domain-containing protein</fullName>
    </recommendedName>
</protein>
<dbReference type="InterPro" id="IPR000644">
    <property type="entry name" value="CBS_dom"/>
</dbReference>
<evidence type="ECO:0000256" key="2">
    <source>
        <dbReference type="SAM" id="Phobius"/>
    </source>
</evidence>
<keyword evidence="2" id="KW-0472">Membrane</keyword>
<feature type="domain" description="CBS" evidence="3">
    <location>
        <begin position="177"/>
        <end position="238"/>
    </location>
</feature>
<dbReference type="EMBL" id="CP013099">
    <property type="protein sequence ID" value="ALP54560.1"/>
    <property type="molecule type" value="Genomic_DNA"/>
</dbReference>
<dbReference type="KEGG" id="tee:Tel_16160"/>
<dbReference type="Pfam" id="PF00571">
    <property type="entry name" value="CBS"/>
    <property type="match status" value="1"/>
</dbReference>
<accession>A0A0S2THE3</accession>
<keyword evidence="2" id="KW-0812">Transmembrane</keyword>
<evidence type="ECO:0000256" key="1">
    <source>
        <dbReference type="PROSITE-ProRule" id="PRU00703"/>
    </source>
</evidence>
<gene>
    <name evidence="4" type="ORF">Tel_16160</name>
</gene>
<name>A0A0S2THE3_9GAMM</name>
<dbReference type="Gene3D" id="3.10.580.10">
    <property type="entry name" value="CBS-domain"/>
    <property type="match status" value="1"/>
</dbReference>
<feature type="transmembrane region" description="Helical" evidence="2">
    <location>
        <begin position="34"/>
        <end position="53"/>
    </location>
</feature>
<keyword evidence="5" id="KW-1185">Reference proteome</keyword>
<proteinExistence type="predicted"/>
<dbReference type="AlphaFoldDB" id="A0A0S2THE3"/>
<reference evidence="4" key="1">
    <citation type="submission" date="2015-10" db="EMBL/GenBank/DDBJ databases">
        <title>Description of Candidatus Tenderia electrophaga gen. nov, sp. nov., an Uncultivated Electroautotroph from a Biocathode Enrichment.</title>
        <authorList>
            <person name="Eddie B.J."/>
            <person name="Malanoski A.P."/>
            <person name="Wang Z."/>
            <person name="Hall R.J."/>
            <person name="Oh S.D."/>
            <person name="Heiner C."/>
            <person name="Lin B."/>
            <person name="Strycharz-Glaven S.M."/>
        </authorList>
    </citation>
    <scope>NUCLEOTIDE SEQUENCE [LARGE SCALE GENOMIC DNA]</scope>
    <source>
        <strain evidence="4">NRL1</strain>
    </source>
</reference>
<dbReference type="SUPFAM" id="SSF54631">
    <property type="entry name" value="CBS-domain pair"/>
    <property type="match status" value="1"/>
</dbReference>
<dbReference type="PROSITE" id="PS51371">
    <property type="entry name" value="CBS"/>
    <property type="match status" value="1"/>
</dbReference>
<sequence length="240" mass="26906">MTMWIFVAVFFAILFVLALIHYRLNKEFKIETSWLALGLAPVVIWLLATGQLAEFNGFGLAFKLNQATALPVSLQQEGSLIEPEQISANEKEGLSKIPAFVEKKVAALRLNINKPNYYSNWAIKQYLQALTPYPFFKYVLFTRTSGEFMGIMDASQLLFEMRENNLDIVARLESGNVTTLGDITTASIEQGSSKEKALQLMSHNNLSELPVVNEKKQLIGMVERDRITSNIVAELVAANK</sequence>
<dbReference type="Proteomes" id="UP000055136">
    <property type="component" value="Chromosome"/>
</dbReference>
<keyword evidence="2" id="KW-1133">Transmembrane helix</keyword>
<evidence type="ECO:0000259" key="3">
    <source>
        <dbReference type="PROSITE" id="PS51371"/>
    </source>
</evidence>
<keyword evidence="1" id="KW-0129">CBS domain</keyword>
<organism evidence="4 5">
    <name type="scientific">Candidatus Tenderia electrophaga</name>
    <dbReference type="NCBI Taxonomy" id="1748243"/>
    <lineage>
        <taxon>Bacteria</taxon>
        <taxon>Pseudomonadati</taxon>
        <taxon>Pseudomonadota</taxon>
        <taxon>Gammaproteobacteria</taxon>
        <taxon>Candidatus Tenderiales</taxon>
        <taxon>Candidatus Tenderiaceae</taxon>
        <taxon>Candidatus Tenderia</taxon>
    </lineage>
</organism>
<evidence type="ECO:0000313" key="4">
    <source>
        <dbReference type="EMBL" id="ALP54560.1"/>
    </source>
</evidence>
<dbReference type="InterPro" id="IPR046342">
    <property type="entry name" value="CBS_dom_sf"/>
</dbReference>
<evidence type="ECO:0000313" key="5">
    <source>
        <dbReference type="Proteomes" id="UP000055136"/>
    </source>
</evidence>